<dbReference type="PROSITE" id="PS50893">
    <property type="entry name" value="ABC_TRANSPORTER_2"/>
    <property type="match status" value="1"/>
</dbReference>
<accession>A0A6N3C791</accession>
<gene>
    <name evidence="6" type="primary">tagH</name>
    <name evidence="6" type="ORF">ELLFYP34_02679</name>
</gene>
<dbReference type="CDD" id="cd03220">
    <property type="entry name" value="ABC_KpsT_Wzt"/>
    <property type="match status" value="1"/>
</dbReference>
<dbReference type="EMBL" id="CACRTR010000007">
    <property type="protein sequence ID" value="VYU09717.1"/>
    <property type="molecule type" value="Genomic_DNA"/>
</dbReference>
<dbReference type="AlphaFoldDB" id="A0A6N3C791"/>
<dbReference type="GO" id="GO:0140359">
    <property type="term" value="F:ABC-type transporter activity"/>
    <property type="evidence" value="ECO:0007669"/>
    <property type="project" value="InterPro"/>
</dbReference>
<evidence type="ECO:0000256" key="2">
    <source>
        <dbReference type="ARBA" id="ARBA00022448"/>
    </source>
</evidence>
<dbReference type="GO" id="GO:0016887">
    <property type="term" value="F:ATP hydrolysis activity"/>
    <property type="evidence" value="ECO:0007669"/>
    <property type="project" value="InterPro"/>
</dbReference>
<dbReference type="InterPro" id="IPR050683">
    <property type="entry name" value="Bact_Polysacc_Export_ATP-bd"/>
</dbReference>
<sequence length="244" mass="27212">MSKIIEAKNITMTFNMSSEKIESIKEYFVKMVKHQLFFEEFKALNNVSFDVNRGDVFGIVGLNGSGKSTLLKIVSGILKPTSGTIDVRGNISPLIELGAGFDFDLTARENVMLNGLVLGYTKEHMIEKMDEIIEFSELQDFMDVAVKNFSSGMVARLGFAIATSVVPEILIVDEILSVGDFRFQEKCEERMSKMMAGGTTVLIVSHSIAQIERLCTHVMWLEKGNMVKIGEAKEVCEAYKRGEK</sequence>
<keyword evidence="6" id="KW-0378">Hydrolase</keyword>
<evidence type="ECO:0000256" key="1">
    <source>
        <dbReference type="ARBA" id="ARBA00005417"/>
    </source>
</evidence>
<protein>
    <submittedName>
        <fullName evidence="6">Teichoic acids export ATP-binding protein TagH</fullName>
        <ecNumber evidence="6">3.6.3.40</ecNumber>
    </submittedName>
</protein>
<feature type="domain" description="ABC transporter" evidence="5">
    <location>
        <begin position="19"/>
        <end position="244"/>
    </location>
</feature>
<dbReference type="InterPro" id="IPR015860">
    <property type="entry name" value="ABC_transpr_TagH-like"/>
</dbReference>
<dbReference type="GO" id="GO:0016020">
    <property type="term" value="C:membrane"/>
    <property type="evidence" value="ECO:0007669"/>
    <property type="project" value="InterPro"/>
</dbReference>
<evidence type="ECO:0000259" key="5">
    <source>
        <dbReference type="PROSITE" id="PS50893"/>
    </source>
</evidence>
<dbReference type="InterPro" id="IPR003593">
    <property type="entry name" value="AAA+_ATPase"/>
</dbReference>
<evidence type="ECO:0000313" key="6">
    <source>
        <dbReference type="EMBL" id="VYU09717.1"/>
    </source>
</evidence>
<proteinExistence type="inferred from homology"/>
<name>A0A6N3C791_EUBLI</name>
<dbReference type="PANTHER" id="PTHR46743:SF2">
    <property type="entry name" value="TEICHOIC ACIDS EXPORT ATP-BINDING PROTEIN TAGH"/>
    <property type="match status" value="1"/>
</dbReference>
<keyword evidence="3" id="KW-0547">Nucleotide-binding</keyword>
<organism evidence="6">
    <name type="scientific">Eubacterium limosum</name>
    <dbReference type="NCBI Taxonomy" id="1736"/>
    <lineage>
        <taxon>Bacteria</taxon>
        <taxon>Bacillati</taxon>
        <taxon>Bacillota</taxon>
        <taxon>Clostridia</taxon>
        <taxon>Eubacteriales</taxon>
        <taxon>Eubacteriaceae</taxon>
        <taxon>Eubacterium</taxon>
    </lineage>
</organism>
<dbReference type="GO" id="GO:0005524">
    <property type="term" value="F:ATP binding"/>
    <property type="evidence" value="ECO:0007669"/>
    <property type="project" value="UniProtKB-KW"/>
</dbReference>
<dbReference type="InterPro" id="IPR027417">
    <property type="entry name" value="P-loop_NTPase"/>
</dbReference>
<dbReference type="SMART" id="SM00382">
    <property type="entry name" value="AAA"/>
    <property type="match status" value="1"/>
</dbReference>
<dbReference type="InterPro" id="IPR003439">
    <property type="entry name" value="ABC_transporter-like_ATP-bd"/>
</dbReference>
<keyword evidence="2" id="KW-0813">Transport</keyword>
<dbReference type="SUPFAM" id="SSF52540">
    <property type="entry name" value="P-loop containing nucleoside triphosphate hydrolases"/>
    <property type="match status" value="1"/>
</dbReference>
<dbReference type="Pfam" id="PF00005">
    <property type="entry name" value="ABC_tran"/>
    <property type="match status" value="1"/>
</dbReference>
<reference evidence="6" key="1">
    <citation type="submission" date="2019-11" db="EMBL/GenBank/DDBJ databases">
        <authorList>
            <person name="Feng L."/>
        </authorList>
    </citation>
    <scope>NUCLEOTIDE SEQUENCE</scope>
    <source>
        <strain evidence="6">ElimosumLFYP34</strain>
    </source>
</reference>
<evidence type="ECO:0000256" key="4">
    <source>
        <dbReference type="ARBA" id="ARBA00022840"/>
    </source>
</evidence>
<dbReference type="PANTHER" id="PTHR46743">
    <property type="entry name" value="TEICHOIC ACIDS EXPORT ATP-BINDING PROTEIN TAGH"/>
    <property type="match status" value="1"/>
</dbReference>
<keyword evidence="4 6" id="KW-0067">ATP-binding</keyword>
<dbReference type="EC" id="3.6.3.40" evidence="6"/>
<dbReference type="Gene3D" id="3.40.50.300">
    <property type="entry name" value="P-loop containing nucleotide triphosphate hydrolases"/>
    <property type="match status" value="1"/>
</dbReference>
<evidence type="ECO:0000256" key="3">
    <source>
        <dbReference type="ARBA" id="ARBA00022741"/>
    </source>
</evidence>
<comment type="similarity">
    <text evidence="1">Belongs to the ABC transporter superfamily.</text>
</comment>